<protein>
    <submittedName>
        <fullName evidence="2">Tetratricopeptide repeat-containing protein</fullName>
    </submittedName>
</protein>
<dbReference type="PANTHER" id="PTHR47691">
    <property type="entry name" value="REGULATOR-RELATED"/>
    <property type="match status" value="1"/>
</dbReference>
<dbReference type="InterPro" id="IPR019734">
    <property type="entry name" value="TPR_rpt"/>
</dbReference>
<dbReference type="AlphaFoldDB" id="A0A1H5QN06"/>
<dbReference type="PANTHER" id="PTHR47691:SF3">
    <property type="entry name" value="HTH-TYPE TRANSCRIPTIONAL REGULATOR RV0890C-RELATED"/>
    <property type="match status" value="1"/>
</dbReference>
<dbReference type="InterPro" id="IPR027417">
    <property type="entry name" value="P-loop_NTPase"/>
</dbReference>
<dbReference type="SMART" id="SM00028">
    <property type="entry name" value="TPR"/>
    <property type="match status" value="4"/>
</dbReference>
<evidence type="ECO:0000256" key="1">
    <source>
        <dbReference type="SAM" id="MobiDB-lite"/>
    </source>
</evidence>
<dbReference type="Proteomes" id="UP000198878">
    <property type="component" value="Unassembled WGS sequence"/>
</dbReference>
<dbReference type="Pfam" id="PF13181">
    <property type="entry name" value="TPR_8"/>
    <property type="match status" value="1"/>
</dbReference>
<dbReference type="SUPFAM" id="SSF48452">
    <property type="entry name" value="TPR-like"/>
    <property type="match status" value="1"/>
</dbReference>
<dbReference type="InterPro" id="IPR011990">
    <property type="entry name" value="TPR-like_helical_dom_sf"/>
</dbReference>
<proteinExistence type="predicted"/>
<dbReference type="PRINTS" id="PR00364">
    <property type="entry name" value="DISEASERSIST"/>
</dbReference>
<name>A0A1H5QN06_9PSEU</name>
<evidence type="ECO:0000313" key="2">
    <source>
        <dbReference type="EMBL" id="SEF26577.1"/>
    </source>
</evidence>
<dbReference type="Gene3D" id="3.40.50.300">
    <property type="entry name" value="P-loop containing nucleotide triphosphate hydrolases"/>
    <property type="match status" value="1"/>
</dbReference>
<reference evidence="3" key="1">
    <citation type="submission" date="2016-10" db="EMBL/GenBank/DDBJ databases">
        <authorList>
            <person name="Varghese N."/>
            <person name="Submissions S."/>
        </authorList>
    </citation>
    <scope>NUCLEOTIDE SEQUENCE [LARGE SCALE GENOMIC DNA]</scope>
    <source>
        <strain evidence="3">DSM 44654</strain>
    </source>
</reference>
<evidence type="ECO:0000313" key="3">
    <source>
        <dbReference type="Proteomes" id="UP000198878"/>
    </source>
</evidence>
<gene>
    <name evidence="2" type="ORF">SAMN05421837_103398</name>
</gene>
<sequence>MSADGRQDAAPATGSSGATWFPADGVDSTALGPNVPRQLPPPPPVFVDRVRELGLLTEWLRDRPSRTRAPIVVFSGLAGVGKSAVALTWAHRYRDLYPDGQLYADLTAYRRPGGVEMTEVLAAFLRALGVRDEFIPLSYPERSALFRSRTRGRKVLVLLDNSDAAAQVRPVIPGSPDSAVLVTSRRRLGGLVMDGADFVELPPLSVTDGTSLVRTILPGVPDAADEEAMAALTELCGGLPIALCIAGARLAERRSWTVARLVRYLSDDRLGRLSVEGDGAVGRVFDAAYEDLPEPARRLYRRLGLLPGTEFELGAAAAVALLSLADADDLTGTLVTSSLLEELDPERYRFHELVRLHARKMAEKDDSAAERDRATRGFVDWYLLGAAAADHAIFGEGRWRLARLPVDRWYRPFDSASALRWLERERSNLLDVVRTAWQSEWYETVWQFCEALWALYHSHKNHADWLAAHQLGRAAAQRCGNRQAEVRMCNQSARAHIELGEFTAAAELLESATEIAAGDARSEAVLAESLGLLHREQHRYGEAEQMLRRARDLNRAVGSARGVALQSYQLGDVLVLAGRTEDGLEELTSALAAAGEIDDELTAARVRIALGRAYNALRRDRDAIDALDAAVEITRRRGQPVKEAQALEVLIRIARRDNDVERFRESAGRLVRLYHEVGSPRSATVQDWLDGGPGCGQD</sequence>
<accession>A0A1H5QN06</accession>
<feature type="region of interest" description="Disordered" evidence="1">
    <location>
        <begin position="1"/>
        <end position="23"/>
    </location>
</feature>
<dbReference type="SUPFAM" id="SSF52540">
    <property type="entry name" value="P-loop containing nucleoside triphosphate hydrolases"/>
    <property type="match status" value="1"/>
</dbReference>
<dbReference type="Gene3D" id="1.25.40.10">
    <property type="entry name" value="Tetratricopeptide repeat domain"/>
    <property type="match status" value="1"/>
</dbReference>
<dbReference type="STRING" id="218821.SAMN05421837_103398"/>
<organism evidence="2 3">
    <name type="scientific">Amycolatopsis pretoriensis</name>
    <dbReference type="NCBI Taxonomy" id="218821"/>
    <lineage>
        <taxon>Bacteria</taxon>
        <taxon>Bacillati</taxon>
        <taxon>Actinomycetota</taxon>
        <taxon>Actinomycetes</taxon>
        <taxon>Pseudonocardiales</taxon>
        <taxon>Pseudonocardiaceae</taxon>
        <taxon>Amycolatopsis</taxon>
    </lineage>
</organism>
<dbReference type="EMBL" id="FNUJ01000003">
    <property type="protein sequence ID" value="SEF26577.1"/>
    <property type="molecule type" value="Genomic_DNA"/>
</dbReference>
<keyword evidence="3" id="KW-1185">Reference proteome</keyword>